<dbReference type="Proteomes" id="UP000218811">
    <property type="component" value="Unassembled WGS sequence"/>
</dbReference>
<sequence>MPNLCFNAYSALRAWQVLTSEAEMQQQDISGPCTNAGQLIDVDTLALYECVTSPDQDSVEDMAKDLDALMLSIGAQYPSTWTVLQPIPLLCRVSPYLDLASVGSMFQYGRRNCGQFLLDYSDPMTKYIADFPYSDILVMFKFMHSLGCYIRIERVKDKTLGEVVEEISTAFEKYWKIIGGVSLDQSGSIVENEDECDVHICRIPDGADDSAVTKEEEHIIHQLNSQLIFPEGLMHIVHNIFRVSMVVGPNPLMIGSDPNITPPWYMTTTRTNALEPVVLLPTEKFDFFSMSLFDINKTEFPPVEPFFFQYIAECHNHKAGVHTYPTFSDLDQWSDEYAKLENASWMPFSAGWPSTEIRIWYYWPDSNENEAYQNVVTIPNISPNTRLKDLARATGTACKHFIYDQCNIASNNLPVIIRMTPYPRFYRKRDGTILEIKNDSSIYLAGLSHVSGTNVFRALLMV</sequence>
<organism evidence="1 2">
    <name type="scientific">Wolfiporia cocos (strain MD-104)</name>
    <name type="common">Brown rot fungus</name>
    <dbReference type="NCBI Taxonomy" id="742152"/>
    <lineage>
        <taxon>Eukaryota</taxon>
        <taxon>Fungi</taxon>
        <taxon>Dikarya</taxon>
        <taxon>Basidiomycota</taxon>
        <taxon>Agaricomycotina</taxon>
        <taxon>Agaricomycetes</taxon>
        <taxon>Polyporales</taxon>
        <taxon>Phaeolaceae</taxon>
        <taxon>Wolfiporia</taxon>
    </lineage>
</organism>
<dbReference type="EMBL" id="KB468135">
    <property type="protein sequence ID" value="PCH42761.1"/>
    <property type="molecule type" value="Genomic_DNA"/>
</dbReference>
<reference evidence="1 2" key="1">
    <citation type="journal article" date="2012" name="Science">
        <title>The Paleozoic origin of enzymatic lignin decomposition reconstructed from 31 fungal genomes.</title>
        <authorList>
            <person name="Floudas D."/>
            <person name="Binder M."/>
            <person name="Riley R."/>
            <person name="Barry K."/>
            <person name="Blanchette R.A."/>
            <person name="Henrissat B."/>
            <person name="Martinez A.T."/>
            <person name="Otillar R."/>
            <person name="Spatafora J.W."/>
            <person name="Yadav J.S."/>
            <person name="Aerts A."/>
            <person name="Benoit I."/>
            <person name="Boyd A."/>
            <person name="Carlson A."/>
            <person name="Copeland A."/>
            <person name="Coutinho P.M."/>
            <person name="de Vries R.P."/>
            <person name="Ferreira P."/>
            <person name="Findley K."/>
            <person name="Foster B."/>
            <person name="Gaskell J."/>
            <person name="Glotzer D."/>
            <person name="Gorecki P."/>
            <person name="Heitman J."/>
            <person name="Hesse C."/>
            <person name="Hori C."/>
            <person name="Igarashi K."/>
            <person name="Jurgens J.A."/>
            <person name="Kallen N."/>
            <person name="Kersten P."/>
            <person name="Kohler A."/>
            <person name="Kuees U."/>
            <person name="Kumar T.K.A."/>
            <person name="Kuo A."/>
            <person name="LaButti K."/>
            <person name="Larrondo L.F."/>
            <person name="Lindquist E."/>
            <person name="Ling A."/>
            <person name="Lombard V."/>
            <person name="Lucas S."/>
            <person name="Lundell T."/>
            <person name="Martin R."/>
            <person name="McLaughlin D.J."/>
            <person name="Morgenstern I."/>
            <person name="Morin E."/>
            <person name="Murat C."/>
            <person name="Nagy L.G."/>
            <person name="Nolan M."/>
            <person name="Ohm R.A."/>
            <person name="Patyshakuliyeva A."/>
            <person name="Rokas A."/>
            <person name="Ruiz-Duenas F.J."/>
            <person name="Sabat G."/>
            <person name="Salamov A."/>
            <person name="Samejima M."/>
            <person name="Schmutz J."/>
            <person name="Slot J.C."/>
            <person name="St John F."/>
            <person name="Stenlid J."/>
            <person name="Sun H."/>
            <person name="Sun S."/>
            <person name="Syed K."/>
            <person name="Tsang A."/>
            <person name="Wiebenga A."/>
            <person name="Young D."/>
            <person name="Pisabarro A."/>
            <person name="Eastwood D.C."/>
            <person name="Martin F."/>
            <person name="Cullen D."/>
            <person name="Grigoriev I.V."/>
            <person name="Hibbett D.S."/>
        </authorList>
    </citation>
    <scope>NUCLEOTIDE SEQUENCE [LARGE SCALE GENOMIC DNA]</scope>
    <source>
        <strain evidence="1 2">MD-104</strain>
    </source>
</reference>
<dbReference type="AlphaFoldDB" id="A0A2H3JLK3"/>
<protein>
    <submittedName>
        <fullName evidence="1">Uncharacterized protein</fullName>
    </submittedName>
</protein>
<evidence type="ECO:0000313" key="2">
    <source>
        <dbReference type="Proteomes" id="UP000218811"/>
    </source>
</evidence>
<gene>
    <name evidence="1" type="ORF">WOLCODRAFT_144199</name>
</gene>
<proteinExistence type="predicted"/>
<accession>A0A2H3JLK3</accession>
<keyword evidence="2" id="KW-1185">Reference proteome</keyword>
<evidence type="ECO:0000313" key="1">
    <source>
        <dbReference type="EMBL" id="PCH42761.1"/>
    </source>
</evidence>
<name>A0A2H3JLK3_WOLCO</name>